<dbReference type="Proteomes" id="UP000187455">
    <property type="component" value="Unassembled WGS sequence"/>
</dbReference>
<proteinExistence type="predicted"/>
<feature type="transmembrane region" description="Helical" evidence="2">
    <location>
        <begin position="40"/>
        <end position="64"/>
    </location>
</feature>
<evidence type="ECO:0000256" key="2">
    <source>
        <dbReference type="SAM" id="Phobius"/>
    </source>
</evidence>
<gene>
    <name evidence="3" type="ORF">AYI68_g3464</name>
</gene>
<keyword evidence="2" id="KW-1133">Transmembrane helix</keyword>
<keyword evidence="4" id="KW-1185">Reference proteome</keyword>
<keyword evidence="2" id="KW-0472">Membrane</keyword>
<accession>A0A1R0GZU4</accession>
<feature type="region of interest" description="Disordered" evidence="1">
    <location>
        <begin position="76"/>
        <end position="97"/>
    </location>
</feature>
<comment type="caution">
    <text evidence="3">The sequence shown here is derived from an EMBL/GenBank/DDBJ whole genome shotgun (WGS) entry which is preliminary data.</text>
</comment>
<dbReference type="AlphaFoldDB" id="A0A1R0GZU4"/>
<protein>
    <submittedName>
        <fullName evidence="3">Uncharacterized protein</fullName>
    </submittedName>
</protein>
<keyword evidence="2" id="KW-0812">Transmembrane</keyword>
<dbReference type="OrthoDB" id="78613at2759"/>
<evidence type="ECO:0000256" key="1">
    <source>
        <dbReference type="SAM" id="MobiDB-lite"/>
    </source>
</evidence>
<sequence>MGKPIKYAFTIVATNQLRGYKINGVNVGDVSLRSLNLGSFGILACFGFLALFFIIFTVLGYLGLENFSRRSSLQYSRNSTKNRKSILLGPPDRIFSS</sequence>
<dbReference type="STRING" id="133383.A0A1R0GZU4"/>
<evidence type="ECO:0000313" key="4">
    <source>
        <dbReference type="Proteomes" id="UP000187455"/>
    </source>
</evidence>
<dbReference type="EMBL" id="LSSL01001553">
    <property type="protein sequence ID" value="OLY82420.1"/>
    <property type="molecule type" value="Genomic_DNA"/>
</dbReference>
<evidence type="ECO:0000313" key="3">
    <source>
        <dbReference type="EMBL" id="OLY82420.1"/>
    </source>
</evidence>
<name>A0A1R0GZU4_9FUNG</name>
<organism evidence="3 4">
    <name type="scientific">Smittium mucronatum</name>
    <dbReference type="NCBI Taxonomy" id="133383"/>
    <lineage>
        <taxon>Eukaryota</taxon>
        <taxon>Fungi</taxon>
        <taxon>Fungi incertae sedis</taxon>
        <taxon>Zoopagomycota</taxon>
        <taxon>Kickxellomycotina</taxon>
        <taxon>Harpellomycetes</taxon>
        <taxon>Harpellales</taxon>
        <taxon>Legeriomycetaceae</taxon>
        <taxon>Smittium</taxon>
    </lineage>
</organism>
<reference evidence="3 4" key="1">
    <citation type="journal article" date="2016" name="Mol. Biol. Evol.">
        <title>Genome-Wide Survey of Gut Fungi (Harpellales) Reveals the First Horizontally Transferred Ubiquitin Gene from a Mosquito Host.</title>
        <authorList>
            <person name="Wang Y."/>
            <person name="White M.M."/>
            <person name="Kvist S."/>
            <person name="Moncalvo J.M."/>
        </authorList>
    </citation>
    <scope>NUCLEOTIDE SEQUENCE [LARGE SCALE GENOMIC DNA]</scope>
    <source>
        <strain evidence="3 4">ALG-7-W6</strain>
    </source>
</reference>